<evidence type="ECO:0000256" key="5">
    <source>
        <dbReference type="ARBA" id="ARBA00023635"/>
    </source>
</evidence>
<keyword evidence="2" id="KW-0547">Nucleotide-binding</keyword>
<dbReference type="InterPro" id="IPR003593">
    <property type="entry name" value="AAA+_ATPase"/>
</dbReference>
<protein>
    <recommendedName>
        <fullName evidence="5">Type IV secretion system protein virB4</fullName>
    </recommendedName>
</protein>
<evidence type="ECO:0000256" key="3">
    <source>
        <dbReference type="ARBA" id="ARBA00022840"/>
    </source>
</evidence>
<dbReference type="GO" id="GO:0005524">
    <property type="term" value="F:ATP binding"/>
    <property type="evidence" value="ECO:0007669"/>
    <property type="project" value="UniProtKB-KW"/>
</dbReference>
<evidence type="ECO:0000256" key="1">
    <source>
        <dbReference type="ARBA" id="ARBA00006512"/>
    </source>
</evidence>
<evidence type="ECO:0000313" key="7">
    <source>
        <dbReference type="EMBL" id="QNT78466.1"/>
    </source>
</evidence>
<keyword evidence="8" id="KW-1185">Reference proteome</keyword>
<dbReference type="Pfam" id="PF03135">
    <property type="entry name" value="CagE_TrbE_VirB"/>
    <property type="match status" value="1"/>
</dbReference>
<dbReference type="KEGG" id="ebla:JGUZn3_12400"/>
<dbReference type="InterPro" id="IPR018145">
    <property type="entry name" value="CagE_TrbE_VirB_cntrl_dom"/>
</dbReference>
<dbReference type="NCBIfam" id="TIGR00929">
    <property type="entry name" value="VirB4_CagE"/>
    <property type="match status" value="1"/>
</dbReference>
<keyword evidence="4" id="KW-0843">Virulence</keyword>
<dbReference type="InterPro" id="IPR043964">
    <property type="entry name" value="P-loop_TraG"/>
</dbReference>
<comment type="similarity">
    <text evidence="1">Belongs to the TrbE/VirB4 family.</text>
</comment>
<keyword evidence="3" id="KW-0067">ATP-binding</keyword>
<reference evidence="7 8" key="1">
    <citation type="submission" date="2020-08" db="EMBL/GenBank/DDBJ databases">
        <title>Complete genome sequence of Entomobacter blattae G55GP.</title>
        <authorList>
            <person name="Poehlein A."/>
            <person name="Guzman J."/>
            <person name="Daniel R."/>
            <person name="Vilcinskas A."/>
        </authorList>
    </citation>
    <scope>NUCLEOTIDE SEQUENCE [LARGE SCALE GENOMIC DNA]</scope>
    <source>
        <strain evidence="7 8">G55GP</strain>
    </source>
</reference>
<evidence type="ECO:0000259" key="6">
    <source>
        <dbReference type="SMART" id="SM00382"/>
    </source>
</evidence>
<dbReference type="PANTHER" id="PTHR30121:SF12">
    <property type="entry name" value="TYPE IV SECRETION SYSTEM PROTEIN CAGE"/>
    <property type="match status" value="1"/>
</dbReference>
<dbReference type="SUPFAM" id="SSF52540">
    <property type="entry name" value="P-loop containing nucleoside triphosphate hydrolases"/>
    <property type="match status" value="1"/>
</dbReference>
<dbReference type="Pfam" id="PF19044">
    <property type="entry name" value="P-loop_TraG"/>
    <property type="match status" value="1"/>
</dbReference>
<gene>
    <name evidence="7" type="primary">virB4_2</name>
    <name evidence="7" type="ORF">JGUZn3_12400</name>
</gene>
<proteinExistence type="inferred from homology"/>
<name>A0A7H1NRQ6_9PROT</name>
<dbReference type="AlphaFoldDB" id="A0A7H1NRQ6"/>
<accession>A0A7H1NRQ6</accession>
<evidence type="ECO:0000256" key="2">
    <source>
        <dbReference type="ARBA" id="ARBA00022741"/>
    </source>
</evidence>
<dbReference type="EMBL" id="CP060244">
    <property type="protein sequence ID" value="QNT78466.1"/>
    <property type="molecule type" value="Genomic_DNA"/>
</dbReference>
<sequence>MTLSFYRTKRETAADRLFTKEPVVSSYIPYLHHVTDTIISTDQGRFLTIFKLTGRSPECQSDATLGGWTEDLNQLLKSIGSDHLEFYTHHHHYEIDYTPEERLEGFFPRHFDHNYQKGFLNRKLWGNSFYLTLIYDPIADRVQKRLGLFEKKTQEEIAHLQEEAIKALEDISSQIMGHMKPYGIEQLGIYYRDRAGKHINLSNHDLVEEDETDTLDEEQKDVMDNDLLDNHIIEHPITPEETGLAFSSGLEFLSFLVNHDWAPVPVVQGAIRDYLCHTRPVFSLWGDAFQIRLENESIFSSGLEIREYEEHTEAGQFNLLLEADFEFLTTQSFSTLSLPSAKWLLSLQRRKLEDTNDPALSQINGIREGEDAVASRRILLGQHHFTLHVFAKTQKQAQDLARTARVLLNSCGVIAQPVAQASEAAFFATLPGNSTYRPRPAPINSLNFLDFNSFHSYARGKASGNPWGDAVMMFRTRIGSPYYFNFHPTPEEENAKGKRPAGHTLILGETGTGKSTLLSALLANATKFSPRMFIYDKDQGLAPLILALGGHYLELKDGVPTGWQPLQMDGTTANKAFVKRLIRLLAEISLKNEISHRQEEVIGQAVEAMMGKESIFPQEGRTLTHFVQLLAVEEGSSSLHELLAPWCREGQHGWLFDNDTDSIDLSRNDIYGFDLSDFITPKDVEAPTARTPLLFYLLYRIRSSIDGKRHAMIVLDEFAQYLDDPTIDYEIKRGLKTDRKKDCLYVFATQEPNDALESRIGKTIVQSVATKILLSNRGAAPEDYIDGLKLTPSEYEELVQISPQSRQFLIKQGDETAMASMRLEDMDDDIAILSGTPDNAEIIRTLIEQCGSADPKVWLPLFWKRLEEKRP</sequence>
<evidence type="ECO:0000256" key="4">
    <source>
        <dbReference type="ARBA" id="ARBA00023026"/>
    </source>
</evidence>
<feature type="domain" description="AAA+ ATPase" evidence="6">
    <location>
        <begin position="500"/>
        <end position="770"/>
    </location>
</feature>
<dbReference type="Proteomes" id="UP000516349">
    <property type="component" value="Chromosome"/>
</dbReference>
<organism evidence="7 8">
    <name type="scientific">Entomobacter blattae</name>
    <dbReference type="NCBI Taxonomy" id="2762277"/>
    <lineage>
        <taxon>Bacteria</taxon>
        <taxon>Pseudomonadati</taxon>
        <taxon>Pseudomonadota</taxon>
        <taxon>Alphaproteobacteria</taxon>
        <taxon>Acetobacterales</taxon>
        <taxon>Acetobacteraceae</taxon>
        <taxon>Entomobacter</taxon>
    </lineage>
</organism>
<dbReference type="RefSeq" id="WP_203412735.1">
    <property type="nucleotide sequence ID" value="NZ_CP060244.1"/>
</dbReference>
<dbReference type="InterPro" id="IPR004346">
    <property type="entry name" value="CagE_TrbE_VirB"/>
</dbReference>
<evidence type="ECO:0000313" key="8">
    <source>
        <dbReference type="Proteomes" id="UP000516349"/>
    </source>
</evidence>
<dbReference type="SMART" id="SM00382">
    <property type="entry name" value="AAA"/>
    <property type="match status" value="1"/>
</dbReference>
<dbReference type="InterPro" id="IPR027417">
    <property type="entry name" value="P-loop_NTPase"/>
</dbReference>
<dbReference type="PANTHER" id="PTHR30121">
    <property type="entry name" value="UNCHARACTERIZED PROTEIN YJGR-RELATED"/>
    <property type="match status" value="1"/>
</dbReference>
<dbReference type="Gene3D" id="3.40.50.300">
    <property type="entry name" value="P-loop containing nucleotide triphosphate hydrolases"/>
    <property type="match status" value="1"/>
</dbReference>
<dbReference type="InterPro" id="IPR051162">
    <property type="entry name" value="T4SS_component"/>
</dbReference>